<dbReference type="PATRIC" id="fig|270351.10.peg.5253"/>
<reference evidence="4" key="2">
    <citation type="submission" date="2015-01" db="EMBL/GenBank/DDBJ databases">
        <title>Complete genome sequence of Methylobacterium aquaticum strain 22A.</title>
        <authorList>
            <person name="Tani A."/>
            <person name="Ogura Y."/>
            <person name="Hayashi T."/>
        </authorList>
    </citation>
    <scope>NUCLEOTIDE SEQUENCE [LARGE SCALE GENOMIC DNA]</scope>
    <source>
        <strain evidence="4">MA-22A</strain>
    </source>
</reference>
<dbReference type="STRING" id="270351.Maq22A_c27410"/>
<evidence type="ECO:0000256" key="2">
    <source>
        <dbReference type="SAM" id="SignalP"/>
    </source>
</evidence>
<protein>
    <submittedName>
        <fullName evidence="3">Uncharacterized protein</fullName>
    </submittedName>
</protein>
<dbReference type="RefSeq" id="WP_244533399.1">
    <property type="nucleotide sequence ID" value="NZ_AP014704.1"/>
</dbReference>
<proteinExistence type="predicted"/>
<reference evidence="3 4" key="1">
    <citation type="journal article" date="2015" name="Genome Announc.">
        <title>Complete Genome Sequence of Methylobacterium aquaticum Strain 22A, Isolated from Racomitrium japonicum Moss.</title>
        <authorList>
            <person name="Tani A."/>
            <person name="Ogura Y."/>
            <person name="Hayashi T."/>
            <person name="Kimbara K."/>
        </authorList>
    </citation>
    <scope>NUCLEOTIDE SEQUENCE [LARGE SCALE GENOMIC DNA]</scope>
    <source>
        <strain evidence="3 4">MA-22A</strain>
    </source>
</reference>
<keyword evidence="2" id="KW-0732">Signal</keyword>
<evidence type="ECO:0000313" key="4">
    <source>
        <dbReference type="Proteomes" id="UP000061432"/>
    </source>
</evidence>
<feature type="region of interest" description="Disordered" evidence="1">
    <location>
        <begin position="192"/>
        <end position="212"/>
    </location>
</feature>
<dbReference type="KEGG" id="maqu:Maq22A_c27410"/>
<gene>
    <name evidence="3" type="ORF">Maq22A_c27410</name>
</gene>
<accession>A0A0C6FS74</accession>
<feature type="chain" id="PRO_5002197337" evidence="2">
    <location>
        <begin position="35"/>
        <end position="212"/>
    </location>
</feature>
<organism evidence="3 4">
    <name type="scientific">Methylobacterium aquaticum</name>
    <dbReference type="NCBI Taxonomy" id="270351"/>
    <lineage>
        <taxon>Bacteria</taxon>
        <taxon>Pseudomonadati</taxon>
        <taxon>Pseudomonadota</taxon>
        <taxon>Alphaproteobacteria</taxon>
        <taxon>Hyphomicrobiales</taxon>
        <taxon>Methylobacteriaceae</taxon>
        <taxon>Methylobacterium</taxon>
    </lineage>
</organism>
<name>A0A0C6FS74_9HYPH</name>
<sequence>MTARCLRTLRPGALGLGTLGLALALVTLGAPARAQTAAPQEEGNPFVNIFKYGSTTKPPEAPPSLDEVYCPTIDVTEGGSSLQTLAGGTVRTQIRLGQLSRACRPGPNGGTVVSVGVQGVVLLGPGGAPGRFNAPVTITVKNGTQILARRTHQGAVTIPAGQASGTFTVVEDGIVVPAALAKDFDIEVGLGSMGKPARAPRRKQAAPPPADG</sequence>
<dbReference type="EMBL" id="AP014704">
    <property type="protein sequence ID" value="BAQ48314.1"/>
    <property type="molecule type" value="Genomic_DNA"/>
</dbReference>
<evidence type="ECO:0000256" key="1">
    <source>
        <dbReference type="SAM" id="MobiDB-lite"/>
    </source>
</evidence>
<dbReference type="AlphaFoldDB" id="A0A0C6FS74"/>
<evidence type="ECO:0000313" key="3">
    <source>
        <dbReference type="EMBL" id="BAQ48314.1"/>
    </source>
</evidence>
<dbReference type="Proteomes" id="UP000061432">
    <property type="component" value="Chromosome"/>
</dbReference>
<feature type="signal peptide" evidence="2">
    <location>
        <begin position="1"/>
        <end position="34"/>
    </location>
</feature>